<organism evidence="4 5">
    <name type="scientific">Lentzea flava</name>
    <dbReference type="NCBI Taxonomy" id="103732"/>
    <lineage>
        <taxon>Bacteria</taxon>
        <taxon>Bacillati</taxon>
        <taxon>Actinomycetota</taxon>
        <taxon>Actinomycetes</taxon>
        <taxon>Pseudonocardiales</taxon>
        <taxon>Pseudonocardiaceae</taxon>
        <taxon>Lentzea</taxon>
    </lineage>
</organism>
<protein>
    <recommendedName>
        <fullName evidence="6">DUF58 domain-containing protein</fullName>
    </recommendedName>
</protein>
<reference evidence="5" key="1">
    <citation type="journal article" date="2019" name="Int. J. Syst. Evol. Microbiol.">
        <title>The Global Catalogue of Microorganisms (GCM) 10K type strain sequencing project: providing services to taxonomists for standard genome sequencing and annotation.</title>
        <authorList>
            <consortium name="The Broad Institute Genomics Platform"/>
            <consortium name="The Broad Institute Genome Sequencing Center for Infectious Disease"/>
            <person name="Wu L."/>
            <person name="Ma J."/>
        </authorList>
    </citation>
    <scope>NUCLEOTIDE SEQUENCE [LARGE SCALE GENOMIC DNA]</scope>
    <source>
        <strain evidence="5">JCM 3296</strain>
    </source>
</reference>
<proteinExistence type="predicted"/>
<dbReference type="InterPro" id="IPR002881">
    <property type="entry name" value="DUF58"/>
</dbReference>
<feature type="domain" description="CARDB" evidence="3">
    <location>
        <begin position="49"/>
        <end position="125"/>
    </location>
</feature>
<keyword evidence="1" id="KW-1133">Transmembrane helix</keyword>
<evidence type="ECO:0000256" key="1">
    <source>
        <dbReference type="SAM" id="Phobius"/>
    </source>
</evidence>
<gene>
    <name evidence="4" type="ORF">GCM10010178_25490</name>
</gene>
<name>A0ABQ2UG81_9PSEU</name>
<dbReference type="PANTHER" id="PTHR34351:SF1">
    <property type="entry name" value="SLR1927 PROTEIN"/>
    <property type="match status" value="1"/>
</dbReference>
<dbReference type="RefSeq" id="WP_189253843.1">
    <property type="nucleotide sequence ID" value="NZ_BMRE01000008.1"/>
</dbReference>
<feature type="domain" description="DUF58" evidence="2">
    <location>
        <begin position="190"/>
        <end position="367"/>
    </location>
</feature>
<dbReference type="PANTHER" id="PTHR34351">
    <property type="entry name" value="SLR1927 PROTEIN-RELATED"/>
    <property type="match status" value="1"/>
</dbReference>
<feature type="transmembrane region" description="Helical" evidence="1">
    <location>
        <begin position="30"/>
        <end position="52"/>
    </location>
</feature>
<sequence length="379" mass="39762">MLTRSGAAMTAAAAGLIALGAWTDYPELVTLGLAAAGTLLVAAAWLVASPRLTVVREVRPRRVFEGDAAQATLTVTNVGRRGSPPLRITETVGGHRTTVAVPALTAGHGCTVSYPLPVASRGRYVIPPVQLGHSDPLRLLHRGRACGGELVVHVYPRVHLLATIATGGPQDAEGQTVSSAPLGGVAFHSLREYVPGDDWRRIHWGATARTGTVMTRHVVVPDEPRQLVVLDTGATPYSGRLFEDAVRVAASFCVAAERSGLPLRLRTTGGAERDSSGTALELLSTVACGAADRGLAALSDLVRDVVSDTEGVALTVVTGRVGTDAAQLLMQLRHRFLTVNLAQLVPPDSALPARPRGVLAVAAPTSEQFAANWNRLVLR</sequence>
<dbReference type="Proteomes" id="UP000649573">
    <property type="component" value="Unassembled WGS sequence"/>
</dbReference>
<evidence type="ECO:0000313" key="5">
    <source>
        <dbReference type="Proteomes" id="UP000649573"/>
    </source>
</evidence>
<keyword evidence="5" id="KW-1185">Reference proteome</keyword>
<evidence type="ECO:0000259" key="2">
    <source>
        <dbReference type="Pfam" id="PF01882"/>
    </source>
</evidence>
<evidence type="ECO:0008006" key="6">
    <source>
        <dbReference type="Google" id="ProtNLM"/>
    </source>
</evidence>
<keyword evidence="1" id="KW-0472">Membrane</keyword>
<evidence type="ECO:0000259" key="3">
    <source>
        <dbReference type="Pfam" id="PF07705"/>
    </source>
</evidence>
<comment type="caution">
    <text evidence="4">The sequence shown here is derived from an EMBL/GenBank/DDBJ whole genome shotgun (WGS) entry which is preliminary data.</text>
</comment>
<accession>A0ABQ2UG81</accession>
<dbReference type="Pfam" id="PF07705">
    <property type="entry name" value="CARDB"/>
    <property type="match status" value="1"/>
</dbReference>
<keyword evidence="1" id="KW-0812">Transmembrane</keyword>
<dbReference type="Pfam" id="PF01882">
    <property type="entry name" value="DUF58"/>
    <property type="match status" value="1"/>
</dbReference>
<dbReference type="EMBL" id="BMRE01000008">
    <property type="protein sequence ID" value="GGU32233.1"/>
    <property type="molecule type" value="Genomic_DNA"/>
</dbReference>
<evidence type="ECO:0000313" key="4">
    <source>
        <dbReference type="EMBL" id="GGU32233.1"/>
    </source>
</evidence>
<dbReference type="InterPro" id="IPR011635">
    <property type="entry name" value="CARDB"/>
</dbReference>